<organism evidence="3 4">
    <name type="scientific">Duganella phyllosphaerae</name>
    <dbReference type="NCBI Taxonomy" id="762836"/>
    <lineage>
        <taxon>Bacteria</taxon>
        <taxon>Pseudomonadati</taxon>
        <taxon>Pseudomonadota</taxon>
        <taxon>Betaproteobacteria</taxon>
        <taxon>Burkholderiales</taxon>
        <taxon>Oxalobacteraceae</taxon>
        <taxon>Telluria group</taxon>
        <taxon>Duganella</taxon>
    </lineage>
</organism>
<comment type="caution">
    <text evidence="3">The sequence shown here is derived from an EMBL/GenBank/DDBJ whole genome shotgun (WGS) entry which is preliminary data.</text>
</comment>
<dbReference type="PATRIC" id="fig|762836.4.peg.853"/>
<feature type="chain" id="PRO_5009208440" description="DUF4266 domain-containing protein" evidence="1">
    <location>
        <begin position="21"/>
        <end position="74"/>
    </location>
</feature>
<dbReference type="InterPro" id="IPR025362">
    <property type="entry name" value="DUF4266"/>
</dbReference>
<keyword evidence="4" id="KW-1185">Reference proteome</keyword>
<evidence type="ECO:0000313" key="3">
    <source>
        <dbReference type="EMBL" id="OFA08159.1"/>
    </source>
</evidence>
<evidence type="ECO:0000313" key="4">
    <source>
        <dbReference type="Proteomes" id="UP000175989"/>
    </source>
</evidence>
<sequence>MKLLSAMLIAAGLTTLTGCAGFGQVQPWEKGNLAKPEMTFNDGGLFNRYDDHIYTSRESSSGGAGVGGGGCGCN</sequence>
<proteinExistence type="predicted"/>
<dbReference type="Pfam" id="PF14086">
    <property type="entry name" value="DUF4266"/>
    <property type="match status" value="1"/>
</dbReference>
<dbReference type="AlphaFoldDB" id="A0A1E7X5M6"/>
<name>A0A1E7X5M6_9BURK</name>
<dbReference type="OrthoDB" id="5574393at2"/>
<dbReference type="EMBL" id="LROM01000050">
    <property type="protein sequence ID" value="OFA08159.1"/>
    <property type="molecule type" value="Genomic_DNA"/>
</dbReference>
<accession>A0A1E7X5M6</accession>
<reference evidence="4" key="1">
    <citation type="journal article" date="2016" name="Front. Microbiol.">
        <title>Molecular Keys to the Janthinobacterium and Duganella spp. Interaction with the Plant Pathogen Fusarium graminearum.</title>
        <authorList>
            <person name="Haack F.S."/>
            <person name="Poehlein A."/>
            <person name="Kroger C."/>
            <person name="Voigt C.A."/>
            <person name="Piepenbring M."/>
            <person name="Bode H.B."/>
            <person name="Daniel R."/>
            <person name="Schafer W."/>
            <person name="Streit W.R."/>
        </authorList>
    </citation>
    <scope>NUCLEOTIDE SEQUENCE [LARGE SCALE GENOMIC DNA]</scope>
    <source>
        <strain evidence="4">T54</strain>
    </source>
</reference>
<dbReference type="PROSITE" id="PS51257">
    <property type="entry name" value="PROKAR_LIPOPROTEIN"/>
    <property type="match status" value="1"/>
</dbReference>
<feature type="domain" description="DUF4266" evidence="2">
    <location>
        <begin position="25"/>
        <end position="74"/>
    </location>
</feature>
<evidence type="ECO:0000256" key="1">
    <source>
        <dbReference type="SAM" id="SignalP"/>
    </source>
</evidence>
<evidence type="ECO:0000259" key="2">
    <source>
        <dbReference type="Pfam" id="PF14086"/>
    </source>
</evidence>
<keyword evidence="1" id="KW-0732">Signal</keyword>
<gene>
    <name evidence="3" type="ORF">DUPY_08080</name>
</gene>
<protein>
    <recommendedName>
        <fullName evidence="2">DUF4266 domain-containing protein</fullName>
    </recommendedName>
</protein>
<dbReference type="RefSeq" id="WP_070246569.1">
    <property type="nucleotide sequence ID" value="NZ_LROM01000050.1"/>
</dbReference>
<feature type="signal peptide" evidence="1">
    <location>
        <begin position="1"/>
        <end position="20"/>
    </location>
</feature>
<dbReference type="Proteomes" id="UP000175989">
    <property type="component" value="Unassembled WGS sequence"/>
</dbReference>